<dbReference type="Proteomes" id="UP000719766">
    <property type="component" value="Unassembled WGS sequence"/>
</dbReference>
<feature type="region of interest" description="Disordered" evidence="1">
    <location>
        <begin position="1"/>
        <end position="22"/>
    </location>
</feature>
<proteinExistence type="predicted"/>
<evidence type="ECO:0000256" key="1">
    <source>
        <dbReference type="SAM" id="MobiDB-lite"/>
    </source>
</evidence>
<name>A0A9P7DV43_9AGAM</name>
<dbReference type="OrthoDB" id="5553410at2759"/>
<dbReference type="RefSeq" id="XP_041166259.1">
    <property type="nucleotide sequence ID" value="XM_041308684.1"/>
</dbReference>
<keyword evidence="4" id="KW-1185">Reference proteome</keyword>
<sequence>MTPVYKLKSGQSNTSRVSFDPPLSGYEEVKPQLLSMKAEAQEGLGMLKAPQITALRIPCTGVFAGILLFAYFYFLSPPAPDTTFLSVPVTTVDAFFSPAHVFRNTTCTCAYT</sequence>
<evidence type="ECO:0000313" key="3">
    <source>
        <dbReference type="EMBL" id="KAG1803913.1"/>
    </source>
</evidence>
<accession>A0A9P7DV43</accession>
<reference evidence="3" key="1">
    <citation type="journal article" date="2020" name="New Phytol.">
        <title>Comparative genomics reveals dynamic genome evolution in host specialist ectomycorrhizal fungi.</title>
        <authorList>
            <person name="Lofgren L.A."/>
            <person name="Nguyen N.H."/>
            <person name="Vilgalys R."/>
            <person name="Ruytinx J."/>
            <person name="Liao H.L."/>
            <person name="Branco S."/>
            <person name="Kuo A."/>
            <person name="LaButti K."/>
            <person name="Lipzen A."/>
            <person name="Andreopoulos W."/>
            <person name="Pangilinan J."/>
            <person name="Riley R."/>
            <person name="Hundley H."/>
            <person name="Na H."/>
            <person name="Barry K."/>
            <person name="Grigoriev I.V."/>
            <person name="Stajich J.E."/>
            <person name="Kennedy P.G."/>
        </authorList>
    </citation>
    <scope>NUCLEOTIDE SEQUENCE</scope>
    <source>
        <strain evidence="3">S12</strain>
    </source>
</reference>
<keyword evidence="2" id="KW-0812">Transmembrane</keyword>
<evidence type="ECO:0000256" key="2">
    <source>
        <dbReference type="SAM" id="Phobius"/>
    </source>
</evidence>
<dbReference type="AlphaFoldDB" id="A0A9P7DV43"/>
<organism evidence="3 4">
    <name type="scientific">Suillus plorans</name>
    <dbReference type="NCBI Taxonomy" id="116603"/>
    <lineage>
        <taxon>Eukaryota</taxon>
        <taxon>Fungi</taxon>
        <taxon>Dikarya</taxon>
        <taxon>Basidiomycota</taxon>
        <taxon>Agaricomycotina</taxon>
        <taxon>Agaricomycetes</taxon>
        <taxon>Agaricomycetidae</taxon>
        <taxon>Boletales</taxon>
        <taxon>Suillineae</taxon>
        <taxon>Suillaceae</taxon>
        <taxon>Suillus</taxon>
    </lineage>
</organism>
<protein>
    <submittedName>
        <fullName evidence="3">Uncharacterized protein</fullName>
    </submittedName>
</protein>
<dbReference type="EMBL" id="JABBWE010000004">
    <property type="protein sequence ID" value="KAG1803913.1"/>
    <property type="molecule type" value="Genomic_DNA"/>
</dbReference>
<keyword evidence="2" id="KW-0472">Membrane</keyword>
<dbReference type="GeneID" id="64602448"/>
<feature type="transmembrane region" description="Helical" evidence="2">
    <location>
        <begin position="54"/>
        <end position="74"/>
    </location>
</feature>
<keyword evidence="2" id="KW-1133">Transmembrane helix</keyword>
<gene>
    <name evidence="3" type="ORF">HD556DRAFT_1484527</name>
</gene>
<evidence type="ECO:0000313" key="4">
    <source>
        <dbReference type="Proteomes" id="UP000719766"/>
    </source>
</evidence>
<comment type="caution">
    <text evidence="3">The sequence shown here is derived from an EMBL/GenBank/DDBJ whole genome shotgun (WGS) entry which is preliminary data.</text>
</comment>